<feature type="non-terminal residue" evidence="3">
    <location>
        <position position="89"/>
    </location>
</feature>
<dbReference type="STRING" id="1314781.A0A165BDS7"/>
<reference evidence="3 4" key="1">
    <citation type="journal article" date="2016" name="Mol. Biol. Evol.">
        <title>Comparative Genomics of Early-Diverging Mushroom-Forming Fungi Provides Insights into the Origins of Lignocellulose Decay Capabilities.</title>
        <authorList>
            <person name="Nagy L.G."/>
            <person name="Riley R."/>
            <person name="Tritt A."/>
            <person name="Adam C."/>
            <person name="Daum C."/>
            <person name="Floudas D."/>
            <person name="Sun H."/>
            <person name="Yadav J.S."/>
            <person name="Pangilinan J."/>
            <person name="Larsson K.H."/>
            <person name="Matsuura K."/>
            <person name="Barry K."/>
            <person name="Labutti K."/>
            <person name="Kuo R."/>
            <person name="Ohm R.A."/>
            <person name="Bhattacharya S.S."/>
            <person name="Shirouzu T."/>
            <person name="Yoshinaga Y."/>
            <person name="Martin F.M."/>
            <person name="Grigoriev I.V."/>
            <person name="Hibbett D.S."/>
        </authorList>
    </citation>
    <scope>NUCLEOTIDE SEQUENCE [LARGE SCALE GENOMIC DNA]</scope>
    <source>
        <strain evidence="3 4">HHB12029</strain>
    </source>
</reference>
<dbReference type="EC" id="5.6.2.3" evidence="1"/>
<keyword evidence="1" id="KW-0547">Nucleotide-binding</keyword>
<sequence length="89" mass="9785">MVAKWTLNEEQALAFTIVAEHSMSAGRVPLRMMLNGPGGTGKSRVIHALKDWFETRNQSRRFRLASYTGVAANNISGMTLHAALSLARN</sequence>
<comment type="catalytic activity">
    <reaction evidence="1">
        <text>ATP + H2O = ADP + phosphate + H(+)</text>
        <dbReference type="Rhea" id="RHEA:13065"/>
        <dbReference type="ChEBI" id="CHEBI:15377"/>
        <dbReference type="ChEBI" id="CHEBI:15378"/>
        <dbReference type="ChEBI" id="CHEBI:30616"/>
        <dbReference type="ChEBI" id="CHEBI:43474"/>
        <dbReference type="ChEBI" id="CHEBI:456216"/>
        <dbReference type="EC" id="5.6.2.3"/>
    </reaction>
</comment>
<dbReference type="InParanoid" id="A0A165BDS7"/>
<dbReference type="GO" id="GO:0016887">
    <property type="term" value="F:ATP hydrolysis activity"/>
    <property type="evidence" value="ECO:0007669"/>
    <property type="project" value="RHEA"/>
</dbReference>
<organism evidence="3 4">
    <name type="scientific">Exidia glandulosa HHB12029</name>
    <dbReference type="NCBI Taxonomy" id="1314781"/>
    <lineage>
        <taxon>Eukaryota</taxon>
        <taxon>Fungi</taxon>
        <taxon>Dikarya</taxon>
        <taxon>Basidiomycota</taxon>
        <taxon>Agaricomycotina</taxon>
        <taxon>Agaricomycetes</taxon>
        <taxon>Auriculariales</taxon>
        <taxon>Exidiaceae</taxon>
        <taxon>Exidia</taxon>
    </lineage>
</organism>
<dbReference type="GO" id="GO:0000723">
    <property type="term" value="P:telomere maintenance"/>
    <property type="evidence" value="ECO:0007669"/>
    <property type="project" value="InterPro"/>
</dbReference>
<dbReference type="GO" id="GO:0006310">
    <property type="term" value="P:DNA recombination"/>
    <property type="evidence" value="ECO:0007669"/>
    <property type="project" value="UniProtKB-KW"/>
</dbReference>
<proteinExistence type="inferred from homology"/>
<keyword evidence="1" id="KW-0347">Helicase</keyword>
<keyword evidence="4" id="KW-1185">Reference proteome</keyword>
<dbReference type="Pfam" id="PF05970">
    <property type="entry name" value="PIF1"/>
    <property type="match status" value="1"/>
</dbReference>
<dbReference type="Proteomes" id="UP000077266">
    <property type="component" value="Unassembled WGS sequence"/>
</dbReference>
<feature type="domain" description="DNA helicase Pif1-like DEAD-box helicase" evidence="2">
    <location>
        <begin position="7"/>
        <end position="85"/>
    </location>
</feature>
<gene>
    <name evidence="3" type="ORF">EXIGLDRAFT_630239</name>
</gene>
<dbReference type="GO" id="GO:0005524">
    <property type="term" value="F:ATP binding"/>
    <property type="evidence" value="ECO:0007669"/>
    <property type="project" value="UniProtKB-KW"/>
</dbReference>
<dbReference type="GO" id="GO:0006281">
    <property type="term" value="P:DNA repair"/>
    <property type="evidence" value="ECO:0007669"/>
    <property type="project" value="UniProtKB-KW"/>
</dbReference>
<dbReference type="EMBL" id="KV426484">
    <property type="protein sequence ID" value="KZV80406.1"/>
    <property type="molecule type" value="Genomic_DNA"/>
</dbReference>
<evidence type="ECO:0000313" key="3">
    <source>
        <dbReference type="EMBL" id="KZV80406.1"/>
    </source>
</evidence>
<dbReference type="GO" id="GO:0043139">
    <property type="term" value="F:5'-3' DNA helicase activity"/>
    <property type="evidence" value="ECO:0007669"/>
    <property type="project" value="UniProtKB-EC"/>
</dbReference>
<dbReference type="PANTHER" id="PTHR47642">
    <property type="entry name" value="ATP-DEPENDENT DNA HELICASE"/>
    <property type="match status" value="1"/>
</dbReference>
<keyword evidence="1" id="KW-0378">Hydrolase</keyword>
<dbReference type="AlphaFoldDB" id="A0A165BDS7"/>
<comment type="cofactor">
    <cofactor evidence="1">
        <name>Mg(2+)</name>
        <dbReference type="ChEBI" id="CHEBI:18420"/>
    </cofactor>
</comment>
<evidence type="ECO:0000259" key="2">
    <source>
        <dbReference type="Pfam" id="PF05970"/>
    </source>
</evidence>
<keyword evidence="1" id="KW-0067">ATP-binding</keyword>
<evidence type="ECO:0000313" key="4">
    <source>
        <dbReference type="Proteomes" id="UP000077266"/>
    </source>
</evidence>
<protein>
    <recommendedName>
        <fullName evidence="1">ATP-dependent DNA helicase</fullName>
        <ecNumber evidence="1">5.6.2.3</ecNumber>
    </recommendedName>
</protein>
<accession>A0A165BDS7</accession>
<dbReference type="InterPro" id="IPR027417">
    <property type="entry name" value="P-loop_NTPase"/>
</dbReference>
<dbReference type="OrthoDB" id="432234at2759"/>
<keyword evidence="1" id="KW-0234">DNA repair</keyword>
<name>A0A165BDS7_EXIGL</name>
<dbReference type="Gene3D" id="3.40.50.300">
    <property type="entry name" value="P-loop containing nucleotide triphosphate hydrolases"/>
    <property type="match status" value="1"/>
</dbReference>
<keyword evidence="1" id="KW-0227">DNA damage</keyword>
<evidence type="ECO:0000256" key="1">
    <source>
        <dbReference type="RuleBase" id="RU363044"/>
    </source>
</evidence>
<dbReference type="InterPro" id="IPR051055">
    <property type="entry name" value="PIF1_helicase"/>
</dbReference>
<dbReference type="SUPFAM" id="SSF52540">
    <property type="entry name" value="P-loop containing nucleoside triphosphate hydrolases"/>
    <property type="match status" value="1"/>
</dbReference>
<keyword evidence="1" id="KW-0233">DNA recombination</keyword>
<comment type="similarity">
    <text evidence="1">Belongs to the helicase family.</text>
</comment>
<dbReference type="InterPro" id="IPR010285">
    <property type="entry name" value="DNA_helicase_pif1-like_DEAD"/>
</dbReference>